<evidence type="ECO:0000313" key="18">
    <source>
        <dbReference type="Proteomes" id="UP001159387"/>
    </source>
</evidence>
<evidence type="ECO:0000256" key="2">
    <source>
        <dbReference type="ARBA" id="ARBA00001958"/>
    </source>
</evidence>
<comment type="catalytic activity">
    <reaction evidence="1 16">
        <text>(R)-pantothenate + ATP = (R)-4'-phosphopantothenate + ADP + H(+)</text>
        <dbReference type="Rhea" id="RHEA:16373"/>
        <dbReference type="ChEBI" id="CHEBI:10986"/>
        <dbReference type="ChEBI" id="CHEBI:15378"/>
        <dbReference type="ChEBI" id="CHEBI:29032"/>
        <dbReference type="ChEBI" id="CHEBI:30616"/>
        <dbReference type="ChEBI" id="CHEBI:456216"/>
        <dbReference type="EC" id="2.7.1.33"/>
    </reaction>
</comment>
<keyword evidence="11 16" id="KW-0067">ATP-binding</keyword>
<feature type="active site" description="Proton acceptor" evidence="16">
    <location>
        <position position="122"/>
    </location>
</feature>
<evidence type="ECO:0000256" key="14">
    <source>
        <dbReference type="ARBA" id="ARBA00038036"/>
    </source>
</evidence>
<dbReference type="CDD" id="cd24015">
    <property type="entry name" value="ASKHA_NBD_PanK-III"/>
    <property type="match status" value="1"/>
</dbReference>
<dbReference type="InterPro" id="IPR004619">
    <property type="entry name" value="Type_III_PanK"/>
</dbReference>
<evidence type="ECO:0000256" key="15">
    <source>
        <dbReference type="ARBA" id="ARBA00040883"/>
    </source>
</evidence>
<dbReference type="NCBIfam" id="TIGR00671">
    <property type="entry name" value="baf"/>
    <property type="match status" value="1"/>
</dbReference>
<evidence type="ECO:0000256" key="10">
    <source>
        <dbReference type="ARBA" id="ARBA00022777"/>
    </source>
</evidence>
<comment type="subunit">
    <text evidence="5 16">Homodimer.</text>
</comment>
<feature type="binding site" evidence="16">
    <location>
        <position position="145"/>
    </location>
    <ligand>
        <name>ATP</name>
        <dbReference type="ChEBI" id="CHEBI:30616"/>
    </ligand>
</feature>
<dbReference type="Proteomes" id="UP001159387">
    <property type="component" value="Unassembled WGS sequence"/>
</dbReference>
<feature type="binding site" evidence="16">
    <location>
        <position position="199"/>
    </location>
    <ligand>
        <name>substrate</name>
    </ligand>
</feature>
<gene>
    <name evidence="16" type="primary">coaX</name>
    <name evidence="17" type="ORF">NWP17_08020</name>
</gene>
<accession>A0AA43GRP6</accession>
<evidence type="ECO:0000256" key="8">
    <source>
        <dbReference type="ARBA" id="ARBA00022679"/>
    </source>
</evidence>
<sequence>MKPQRHRRHRDSPWLALEIGNSRLHWGLFRGKNLDSTWDSDHFPDSTTQQLAKCQNIQDLPSKFFPPGVSKEISKKKFPHTPIFLASVVPQQTELWQTHPHVRVITLEHIPLLNMYPTLGIDRALALCGAGKKWGFPMLVIDAGTALTFTGADTHHCLVGGAILPGLGLQFTTLNEKTGQLPQIKTPTMSLPPRFAMNTQDAIKSGIIYTLLASIKDFTTAWWQLYPKTLIVIKGGDAMLLLHLLQLQFPEIASGLIVEPNLTFWGIAEIVSLIDHPQCHYKYKK</sequence>
<dbReference type="GO" id="GO:0046872">
    <property type="term" value="F:metal ion binding"/>
    <property type="evidence" value="ECO:0007669"/>
    <property type="project" value="UniProtKB-KW"/>
</dbReference>
<organism evidence="17 18">
    <name type="scientific">Chrysosporum bergii ANA360D</name>
    <dbReference type="NCBI Taxonomy" id="617107"/>
    <lineage>
        <taxon>Bacteria</taxon>
        <taxon>Bacillati</taxon>
        <taxon>Cyanobacteriota</taxon>
        <taxon>Cyanophyceae</taxon>
        <taxon>Nostocales</taxon>
        <taxon>Nodulariaceae</taxon>
        <taxon>Chrysosporum</taxon>
    </lineage>
</organism>
<dbReference type="GO" id="GO:0004594">
    <property type="term" value="F:pantothenate kinase activity"/>
    <property type="evidence" value="ECO:0007669"/>
    <property type="project" value="UniProtKB-UniRule"/>
</dbReference>
<evidence type="ECO:0000256" key="16">
    <source>
        <dbReference type="HAMAP-Rule" id="MF_01274"/>
    </source>
</evidence>
<comment type="pathway">
    <text evidence="4 16">Cofactor biosynthesis; coenzyme A biosynthesis; CoA from (R)-pantothenate: step 1/5.</text>
</comment>
<dbReference type="SUPFAM" id="SSF53067">
    <property type="entry name" value="Actin-like ATPase domain"/>
    <property type="match status" value="2"/>
</dbReference>
<dbReference type="EC" id="2.7.1.33" evidence="6 16"/>
<feature type="binding site" evidence="16">
    <location>
        <begin position="120"/>
        <end position="123"/>
    </location>
    <ligand>
        <name>substrate</name>
    </ligand>
</feature>
<dbReference type="AlphaFoldDB" id="A0AA43GRP6"/>
<evidence type="ECO:0000256" key="7">
    <source>
        <dbReference type="ARBA" id="ARBA00022490"/>
    </source>
</evidence>
<evidence type="ECO:0000256" key="3">
    <source>
        <dbReference type="ARBA" id="ARBA00004496"/>
    </source>
</evidence>
<dbReference type="GO" id="GO:0005524">
    <property type="term" value="F:ATP binding"/>
    <property type="evidence" value="ECO:0007669"/>
    <property type="project" value="UniProtKB-UniRule"/>
</dbReference>
<evidence type="ECO:0000256" key="13">
    <source>
        <dbReference type="ARBA" id="ARBA00022993"/>
    </source>
</evidence>
<keyword evidence="12 16" id="KW-0630">Potassium</keyword>
<evidence type="ECO:0000256" key="4">
    <source>
        <dbReference type="ARBA" id="ARBA00005225"/>
    </source>
</evidence>
<dbReference type="PANTHER" id="PTHR34265:SF1">
    <property type="entry name" value="TYPE III PANTOTHENATE KINASE"/>
    <property type="match status" value="1"/>
</dbReference>
<keyword evidence="13 16" id="KW-0173">Coenzyme A biosynthesis</keyword>
<evidence type="ECO:0000256" key="1">
    <source>
        <dbReference type="ARBA" id="ARBA00001206"/>
    </source>
</evidence>
<keyword evidence="16" id="KW-0479">Metal-binding</keyword>
<evidence type="ECO:0000256" key="5">
    <source>
        <dbReference type="ARBA" id="ARBA00011738"/>
    </source>
</evidence>
<dbReference type="Pfam" id="PF03309">
    <property type="entry name" value="Pan_kinase"/>
    <property type="match status" value="1"/>
</dbReference>
<evidence type="ECO:0000256" key="9">
    <source>
        <dbReference type="ARBA" id="ARBA00022741"/>
    </source>
</evidence>
<dbReference type="GO" id="GO:0015937">
    <property type="term" value="P:coenzyme A biosynthetic process"/>
    <property type="evidence" value="ECO:0007669"/>
    <property type="project" value="UniProtKB-UniRule"/>
</dbReference>
<comment type="similarity">
    <text evidence="14 16">Belongs to the type III pantothenate kinase family.</text>
</comment>
<comment type="cofactor">
    <cofactor evidence="16">
        <name>NH4(+)</name>
        <dbReference type="ChEBI" id="CHEBI:28938"/>
    </cofactor>
    <cofactor evidence="16">
        <name>K(+)</name>
        <dbReference type="ChEBI" id="CHEBI:29103"/>
    </cofactor>
    <text evidence="16">A monovalent cation. Ammonium or potassium.</text>
</comment>
<evidence type="ECO:0000256" key="12">
    <source>
        <dbReference type="ARBA" id="ARBA00022958"/>
    </source>
</evidence>
<dbReference type="NCBIfam" id="NF009871">
    <property type="entry name" value="PRK13331.1"/>
    <property type="match status" value="1"/>
</dbReference>
<proteinExistence type="inferred from homology"/>
<dbReference type="Gene3D" id="3.30.420.40">
    <property type="match status" value="2"/>
</dbReference>
<keyword evidence="18" id="KW-1185">Reference proteome</keyword>
<dbReference type="GO" id="GO:0005737">
    <property type="term" value="C:cytoplasm"/>
    <property type="evidence" value="ECO:0007669"/>
    <property type="project" value="UniProtKB-SubCell"/>
</dbReference>
<reference evidence="17 18" key="1">
    <citation type="journal article" date="2023" name="J. Phycol.">
        <title>Chrysosporum ovalisporum is synonymous with the true-branching cyanobacterium Umezakia natans (Nostocales/Aphanizomenonaceae).</title>
        <authorList>
            <person name="McGregor G.B."/>
            <person name="Sendall B.C."/>
            <person name="Niiyama Y."/>
            <person name="Tuji A."/>
            <person name="Willis A."/>
        </authorList>
    </citation>
    <scope>NUCLEOTIDE SEQUENCE [LARGE SCALE GENOMIC DNA]</scope>
    <source>
        <strain evidence="17 18">ANA360D</strain>
    </source>
</reference>
<evidence type="ECO:0000256" key="6">
    <source>
        <dbReference type="ARBA" id="ARBA00012102"/>
    </source>
</evidence>
<comment type="cofactor">
    <cofactor evidence="2">
        <name>K(+)</name>
        <dbReference type="ChEBI" id="CHEBI:29103"/>
    </cofactor>
</comment>
<dbReference type="EMBL" id="JANQDH010000050">
    <property type="protein sequence ID" value="MDH6060384.1"/>
    <property type="molecule type" value="Genomic_DNA"/>
</dbReference>
<keyword evidence="7 16" id="KW-0963">Cytoplasm</keyword>
<dbReference type="PANTHER" id="PTHR34265">
    <property type="entry name" value="TYPE III PANTOTHENATE KINASE"/>
    <property type="match status" value="1"/>
</dbReference>
<feature type="binding site" evidence="16">
    <location>
        <position position="142"/>
    </location>
    <ligand>
        <name>K(+)</name>
        <dbReference type="ChEBI" id="CHEBI:29103"/>
    </ligand>
</feature>
<evidence type="ECO:0000256" key="11">
    <source>
        <dbReference type="ARBA" id="ARBA00022840"/>
    </source>
</evidence>
<protein>
    <recommendedName>
        <fullName evidence="15 16">Type III pantothenate kinase</fullName>
        <ecNumber evidence="6 16">2.7.1.33</ecNumber>
    </recommendedName>
    <alternativeName>
        <fullName evidence="16">PanK-III</fullName>
    </alternativeName>
    <alternativeName>
        <fullName evidence="16">Pantothenic acid kinase</fullName>
    </alternativeName>
</protein>
<name>A0AA43GRP6_9CYAN</name>
<keyword evidence="8 16" id="KW-0808">Transferase</keyword>
<keyword evidence="10 16" id="KW-0418">Kinase</keyword>
<dbReference type="InterPro" id="IPR043129">
    <property type="entry name" value="ATPase_NBD"/>
</dbReference>
<keyword evidence="9 16" id="KW-0547">Nucleotide-binding</keyword>
<comment type="function">
    <text evidence="16">Catalyzes the phosphorylation of pantothenate (Pan), the first step in CoA biosynthesis.</text>
</comment>
<dbReference type="HAMAP" id="MF_01274">
    <property type="entry name" value="Pantothen_kinase_3"/>
    <property type="match status" value="1"/>
</dbReference>
<feature type="binding site" evidence="16">
    <location>
        <position position="116"/>
    </location>
    <ligand>
        <name>substrate</name>
    </ligand>
</feature>
<dbReference type="RefSeq" id="WP_280654383.1">
    <property type="nucleotide sequence ID" value="NZ_JANQDH010000050.1"/>
</dbReference>
<comment type="caution">
    <text evidence="17">The sequence shown here is derived from an EMBL/GenBank/DDBJ whole genome shotgun (WGS) entry which is preliminary data.</text>
</comment>
<evidence type="ECO:0000313" key="17">
    <source>
        <dbReference type="EMBL" id="MDH6060384.1"/>
    </source>
</evidence>
<feature type="binding site" evidence="16">
    <location>
        <begin position="18"/>
        <end position="25"/>
    </location>
    <ligand>
        <name>ATP</name>
        <dbReference type="ChEBI" id="CHEBI:30616"/>
    </ligand>
</feature>
<comment type="subcellular location">
    <subcellularLocation>
        <location evidence="3 16">Cytoplasm</location>
    </subcellularLocation>
</comment>